<evidence type="ECO:0000313" key="1">
    <source>
        <dbReference type="EMBL" id="CAF1609101.1"/>
    </source>
</evidence>
<sequence>MSTREAAQIARTKISNLAIADALGKFIQAEKSNYFDDLFQAVTMNIIHRQTSNAKIHHHRIQVVKSLCGMKNTIAVSLIFKLTISPIPGQSFRQLDPSKFESVLIGFGEILAAGFRPKVKRVFPVTSRSSPAQSSQETTETCS</sequence>
<keyword evidence="2" id="KW-1185">Reference proteome</keyword>
<organism evidence="1 2">
    <name type="scientific">Adineta ricciae</name>
    <name type="common">Rotifer</name>
    <dbReference type="NCBI Taxonomy" id="249248"/>
    <lineage>
        <taxon>Eukaryota</taxon>
        <taxon>Metazoa</taxon>
        <taxon>Spiralia</taxon>
        <taxon>Gnathifera</taxon>
        <taxon>Rotifera</taxon>
        <taxon>Eurotatoria</taxon>
        <taxon>Bdelloidea</taxon>
        <taxon>Adinetida</taxon>
        <taxon>Adinetidae</taxon>
        <taxon>Adineta</taxon>
    </lineage>
</organism>
<dbReference type="AlphaFoldDB" id="A0A816BB28"/>
<proteinExistence type="predicted"/>
<comment type="caution">
    <text evidence="1">The sequence shown here is derived from an EMBL/GenBank/DDBJ whole genome shotgun (WGS) entry which is preliminary data.</text>
</comment>
<evidence type="ECO:0000313" key="2">
    <source>
        <dbReference type="Proteomes" id="UP000663828"/>
    </source>
</evidence>
<protein>
    <submittedName>
        <fullName evidence="1">Uncharacterized protein</fullName>
    </submittedName>
</protein>
<accession>A0A816BB28</accession>
<reference evidence="1" key="1">
    <citation type="submission" date="2021-02" db="EMBL/GenBank/DDBJ databases">
        <authorList>
            <person name="Nowell W R."/>
        </authorList>
    </citation>
    <scope>NUCLEOTIDE SEQUENCE</scope>
</reference>
<gene>
    <name evidence="1" type="ORF">XAT740_LOCUS48678</name>
</gene>
<name>A0A816BB28_ADIRI</name>
<dbReference type="Proteomes" id="UP000663828">
    <property type="component" value="Unassembled WGS sequence"/>
</dbReference>
<dbReference type="EMBL" id="CAJNOR010007031">
    <property type="protein sequence ID" value="CAF1609101.1"/>
    <property type="molecule type" value="Genomic_DNA"/>
</dbReference>